<keyword evidence="2" id="KW-1133">Transmembrane helix</keyword>
<sequence>MTAKVVNYYRRNRYMKWFTSVVVVFAVIILSGKVFSLDGAERKIIYKEEAWNITDEFTKEWFFQDSPVSFEIDLSNDYSEAMDETILPFALTATFNESEIAASNITIRPIYIEVETPKEPEASDQDEHDESAGKRTGAENEEDAEAPDEEEAPEREDENDEQEVIVQQFTGKYAVEIAVPTNDSGEISDGSLEVSLEMLEDNEWGIPVFTSNFHVERDTQAPTISVTSPENLEGSYFDSKVTVKLAVEDVNYAAEYVDIQVMKDGEQQSNQWTVTEEAAKLTLTADFENEGDYELIVNARDKAGNQAPELRVPFFININGVNWSMSDSDGELVNGGFTKNDTIRLNVKNGISINEVKVAIYQDGELVDEVTENPRFFKKNINIDIPFANDGDYELRTTVKEVGRNGKTYVLDPFFLTVDTTKPDLIVHGVQDGRAYNTLPELKISVADANLESAQPAVIHVTKNGKDFLNTEDFQLTETSDHSVFYTYAFSEDDFHDAVYEIVAEAVDKAGNQRKIEPDPLTFTIDRTNPQITITGVKNNSYYNTPTAYVTVEDFTLVPEAVNIIVSVKDGEQWKVVDADIPLEMDGESKMTGEYTFEKDGVYRLVVEAADKAGNRESQTVVFINDTKAPQLSVDGVENGKEYRKHLIGSDQVTIRVKDENLDLEKTVLTVTKTDINGKTTKLNLEPLELINDREATNSYPFNEDGRYVIKLESTDKAGNKAVHETMAFTLDTVSPVIDISGARTDRHYRTNRDVVITVEDTTLDLDNTSIEVKRNGTGYSGKFKKESLSDTKAQFSHSFTEEGTYELVVKSQDRVKNQPTEKAMTFVVDKTAPEISLSGIANNGFVQKGNIRIEVKERYFETNSVEVRVEKDGKSYTDPRFDEWKNTGETSVLILPFDKTSGDGHYEVTVTAVDKAGNRTEAKRSFTIDNTKPKINISDVPRYNNENQRISVEVTETNFANNNVEVEVVQKHPVTKAVVRRYTEKWDNTGVKSRNHYTFDEDFEYTVHVSATDAAGNRADGESVTFTIDKVKPELRITGVEHGEHYKAKTVNFRVVDTTIDLSKTNLRVTRNGREYNIGSLKLQSGSRTSAALSHHFKEEGNYVLRFESTDKAGNKTVHEPIAFVIDSTNPVVNIDGVENSSFNPTDKTVTVSVDELNYETNDVVLQVTRDNQPYNMGQWRNTGKLSSLSHSFTQDGLYTINITATDKAGNGPVSQKVTFTIDKTNPEIEIIGVENDAYYNTDRPVQVNIIDTNLEVNRITVTRNGAAYNVGSFQINGNTATLQHTFRQEGVYVIEVEAIDKAGNTSTERVAFTIDKTPPEITPIMGADGRVIEDGEYINQIFTPNFVLAESEDTIVSVRLNGADVTGRIPAASKDMVYHYVVKAVDKAGNETTLNISFTLDITKPMLEITGVIDGFFNNDIAPVVTYFDRNLDNSRTSVTLNDETFINGTRLEKEKDYVLKAMITDLADNVSSRTIVFTVDKTAPVIRFVEPLSNLYFNTHVLPDFIIESLSPYEIIAMTLNGQPYTIGEPIEQEGLHVLYFELKDKAGNITQLSVEFVIDMTPPAVVYEGVESNGTYYEPVDLSIRLDNPNDTIQSVTINGELFNGETIEEDGNEILRTRLSTISEYEVVVTAFDEAGNETIYSLPFEIAEKSLLSKYLENTTLFAGTLVGLFAVLSAGISIGVRRRKSTRTAEETETEE</sequence>
<keyword evidence="6" id="KW-1185">Reference proteome</keyword>
<evidence type="ECO:0000256" key="2">
    <source>
        <dbReference type="SAM" id="Phobius"/>
    </source>
</evidence>
<dbReference type="Gene3D" id="2.60.40.10">
    <property type="entry name" value="Immunoglobulins"/>
    <property type="match status" value="7"/>
</dbReference>
<accession>A0A1H3RXB2</accession>
<feature type="domain" description="Ig-like" evidence="4">
    <location>
        <begin position="793"/>
        <end position="928"/>
    </location>
</feature>
<dbReference type="EMBL" id="FNPI01000009">
    <property type="protein sequence ID" value="SDZ30346.1"/>
    <property type="molecule type" value="Genomic_DNA"/>
</dbReference>
<dbReference type="InterPro" id="IPR022038">
    <property type="entry name" value="Ig-like_bact"/>
</dbReference>
<evidence type="ECO:0000256" key="1">
    <source>
        <dbReference type="SAM" id="MobiDB-lite"/>
    </source>
</evidence>
<evidence type="ECO:0000313" key="6">
    <source>
        <dbReference type="Proteomes" id="UP000198935"/>
    </source>
</evidence>
<evidence type="ECO:0000259" key="3">
    <source>
        <dbReference type="Pfam" id="PF12245"/>
    </source>
</evidence>
<feature type="domain" description="Ig-like" evidence="3">
    <location>
        <begin position="1354"/>
        <end position="1403"/>
    </location>
</feature>
<protein>
    <submittedName>
        <fullName evidence="5">Ig-like domain (Group 3)</fullName>
    </submittedName>
</protein>
<proteinExistence type="predicted"/>
<dbReference type="Pfam" id="PF13750">
    <property type="entry name" value="Big_3_3"/>
    <property type="match status" value="1"/>
</dbReference>
<keyword evidence="2" id="KW-0812">Transmembrane</keyword>
<dbReference type="InterPro" id="IPR013783">
    <property type="entry name" value="Ig-like_fold"/>
</dbReference>
<organism evidence="5 6">
    <name type="scientific">Evansella caseinilytica</name>
    <dbReference type="NCBI Taxonomy" id="1503961"/>
    <lineage>
        <taxon>Bacteria</taxon>
        <taxon>Bacillati</taxon>
        <taxon>Bacillota</taxon>
        <taxon>Bacilli</taxon>
        <taxon>Bacillales</taxon>
        <taxon>Bacillaceae</taxon>
        <taxon>Evansella</taxon>
    </lineage>
</organism>
<dbReference type="Proteomes" id="UP000198935">
    <property type="component" value="Unassembled WGS sequence"/>
</dbReference>
<feature type="domain" description="Ig-like" evidence="3">
    <location>
        <begin position="1003"/>
        <end position="1031"/>
    </location>
</feature>
<name>A0A1H3RXB2_9BACI</name>
<reference evidence="6" key="1">
    <citation type="submission" date="2016-10" db="EMBL/GenBank/DDBJ databases">
        <authorList>
            <person name="Varghese N."/>
            <person name="Submissions S."/>
        </authorList>
    </citation>
    <scope>NUCLEOTIDE SEQUENCE [LARGE SCALE GENOMIC DNA]</scope>
    <source>
        <strain evidence="6">SP</strain>
    </source>
</reference>
<gene>
    <name evidence="5" type="ORF">SAMN05421736_109111</name>
</gene>
<feature type="compositionally biased region" description="Acidic residues" evidence="1">
    <location>
        <begin position="139"/>
        <end position="163"/>
    </location>
</feature>
<dbReference type="OrthoDB" id="3193440at2"/>
<evidence type="ECO:0000313" key="5">
    <source>
        <dbReference type="EMBL" id="SDZ30346.1"/>
    </source>
</evidence>
<evidence type="ECO:0000259" key="4">
    <source>
        <dbReference type="Pfam" id="PF13750"/>
    </source>
</evidence>
<feature type="region of interest" description="Disordered" evidence="1">
    <location>
        <begin position="116"/>
        <end position="163"/>
    </location>
</feature>
<keyword evidence="2" id="KW-0472">Membrane</keyword>
<dbReference type="Pfam" id="PF12245">
    <property type="entry name" value="Big_3_2"/>
    <property type="match status" value="4"/>
</dbReference>
<feature type="domain" description="Ig-like" evidence="3">
    <location>
        <begin position="1057"/>
        <end position="1129"/>
    </location>
</feature>
<dbReference type="STRING" id="1503961.SAMN05421736_109111"/>
<feature type="transmembrane region" description="Helical" evidence="2">
    <location>
        <begin position="1667"/>
        <end position="1687"/>
    </location>
</feature>
<feature type="domain" description="Ig-like" evidence="3">
    <location>
        <begin position="650"/>
        <end position="732"/>
    </location>
</feature>